<evidence type="ECO:0000256" key="2">
    <source>
        <dbReference type="ARBA" id="ARBA00022723"/>
    </source>
</evidence>
<reference evidence="4" key="1">
    <citation type="submission" date="2023-08" db="EMBL/GenBank/DDBJ databases">
        <authorList>
            <person name="Chen Y."/>
            <person name="Shah S."/>
            <person name="Dougan E. K."/>
            <person name="Thang M."/>
            <person name="Chan C."/>
        </authorList>
    </citation>
    <scope>NUCLEOTIDE SEQUENCE</scope>
</reference>
<proteinExistence type="inferred from homology"/>
<keyword evidence="3" id="KW-0408">Iron</keyword>
<gene>
    <name evidence="4" type="ORF">EVOR1521_LOCUS10513</name>
</gene>
<keyword evidence="5" id="KW-1185">Reference proteome</keyword>
<dbReference type="Gene3D" id="1.20.120.50">
    <property type="entry name" value="Hemerythrin-like"/>
    <property type="match status" value="1"/>
</dbReference>
<dbReference type="InterPro" id="IPR012827">
    <property type="entry name" value="Hemerythrin_metal-bd"/>
</dbReference>
<evidence type="ECO:0000256" key="3">
    <source>
        <dbReference type="ARBA" id="ARBA00023004"/>
    </source>
</evidence>
<dbReference type="GO" id="GO:0046872">
    <property type="term" value="F:metal ion binding"/>
    <property type="evidence" value="ECO:0007669"/>
    <property type="project" value="UniProtKB-KW"/>
</dbReference>
<evidence type="ECO:0000256" key="1">
    <source>
        <dbReference type="ARBA" id="ARBA00010587"/>
    </source>
</evidence>
<evidence type="ECO:0008006" key="6">
    <source>
        <dbReference type="Google" id="ProtNLM"/>
    </source>
</evidence>
<sequence>MNSWAAGATYDCNFLCVCVLGDRTAYGLCKEMSHQMKLTHCVNGFVASPSDMPTYGQLGCQGFIVLDKEHRVVCEGTTPFMQARSLAFQHVEDLLDALCNNAPLPDICRGEMAEIASGDLQGARGICMQVNEDKVDFGFLDGALQGRRMTLEKSMVRRLSPDEEDGATDVAGNCADGCKDTCAGGSCASGLKPTGCGCDPSTCDATDKPECEVDAGFVNQVLDVASVKVPSMDADHADCANALRSLANKRSKESLEDVLQCLSGHFAHEEQLFEQFGFGVHVNEKLSAKKSHEDEHRRLLDKVRRQLAATTVPVSFVRELLQDFREHTNLYDMQYADFLAGQGAN</sequence>
<dbReference type="Proteomes" id="UP001178507">
    <property type="component" value="Unassembled WGS sequence"/>
</dbReference>
<dbReference type="InterPro" id="IPR035938">
    <property type="entry name" value="Hemerythrin-like_sf"/>
</dbReference>
<accession>A0AA36I9T6</accession>
<evidence type="ECO:0000313" key="5">
    <source>
        <dbReference type="Proteomes" id="UP001178507"/>
    </source>
</evidence>
<dbReference type="EMBL" id="CAUJNA010001010">
    <property type="protein sequence ID" value="CAJ1383377.1"/>
    <property type="molecule type" value="Genomic_DNA"/>
</dbReference>
<dbReference type="SUPFAM" id="SSF47188">
    <property type="entry name" value="Hemerythrin-like"/>
    <property type="match status" value="1"/>
</dbReference>
<keyword evidence="2" id="KW-0479">Metal-binding</keyword>
<comment type="caution">
    <text evidence="4">The sequence shown here is derived from an EMBL/GenBank/DDBJ whole genome shotgun (WGS) entry which is preliminary data.</text>
</comment>
<comment type="similarity">
    <text evidence="1">Belongs to the hemerythrin family.</text>
</comment>
<evidence type="ECO:0000313" key="4">
    <source>
        <dbReference type="EMBL" id="CAJ1383377.1"/>
    </source>
</evidence>
<organism evidence="4 5">
    <name type="scientific">Effrenium voratum</name>
    <dbReference type="NCBI Taxonomy" id="2562239"/>
    <lineage>
        <taxon>Eukaryota</taxon>
        <taxon>Sar</taxon>
        <taxon>Alveolata</taxon>
        <taxon>Dinophyceae</taxon>
        <taxon>Suessiales</taxon>
        <taxon>Symbiodiniaceae</taxon>
        <taxon>Effrenium</taxon>
    </lineage>
</organism>
<dbReference type="CDD" id="cd12107">
    <property type="entry name" value="Hemerythrin"/>
    <property type="match status" value="1"/>
</dbReference>
<protein>
    <recommendedName>
        <fullName evidence="6">Hemerythrin-like domain-containing protein</fullName>
    </recommendedName>
</protein>
<dbReference type="AlphaFoldDB" id="A0AA36I9T6"/>
<name>A0AA36I9T6_9DINO</name>